<gene>
    <name evidence="1" type="ORF">I79_006236</name>
</gene>
<organism evidence="1 2">
    <name type="scientific">Cricetulus griseus</name>
    <name type="common">Chinese hamster</name>
    <name type="synonym">Cricetulus barabensis griseus</name>
    <dbReference type="NCBI Taxonomy" id="10029"/>
    <lineage>
        <taxon>Eukaryota</taxon>
        <taxon>Metazoa</taxon>
        <taxon>Chordata</taxon>
        <taxon>Craniata</taxon>
        <taxon>Vertebrata</taxon>
        <taxon>Euteleostomi</taxon>
        <taxon>Mammalia</taxon>
        <taxon>Eutheria</taxon>
        <taxon>Euarchontoglires</taxon>
        <taxon>Glires</taxon>
        <taxon>Rodentia</taxon>
        <taxon>Myomorpha</taxon>
        <taxon>Muroidea</taxon>
        <taxon>Cricetidae</taxon>
        <taxon>Cricetinae</taxon>
        <taxon>Cricetulus</taxon>
    </lineage>
</organism>
<proteinExistence type="predicted"/>
<dbReference type="Proteomes" id="UP000001075">
    <property type="component" value="Unassembled WGS sequence"/>
</dbReference>
<evidence type="ECO:0000313" key="1">
    <source>
        <dbReference type="EMBL" id="EGW09424.1"/>
    </source>
</evidence>
<dbReference type="AlphaFoldDB" id="G3H7A6"/>
<accession>G3H7A6</accession>
<protein>
    <submittedName>
        <fullName evidence="1">Uncharacterized protein</fullName>
    </submittedName>
</protein>
<evidence type="ECO:0000313" key="2">
    <source>
        <dbReference type="Proteomes" id="UP000001075"/>
    </source>
</evidence>
<dbReference type="EMBL" id="JH000191">
    <property type="protein sequence ID" value="EGW09424.1"/>
    <property type="molecule type" value="Genomic_DNA"/>
</dbReference>
<dbReference type="InParanoid" id="G3H7A6"/>
<reference evidence="2" key="1">
    <citation type="journal article" date="2011" name="Nat. Biotechnol.">
        <title>The genomic sequence of the Chinese hamster ovary (CHO)-K1 cell line.</title>
        <authorList>
            <person name="Xu X."/>
            <person name="Nagarajan H."/>
            <person name="Lewis N.E."/>
            <person name="Pan S."/>
            <person name="Cai Z."/>
            <person name="Liu X."/>
            <person name="Chen W."/>
            <person name="Xie M."/>
            <person name="Wang W."/>
            <person name="Hammond S."/>
            <person name="Andersen M.R."/>
            <person name="Neff N."/>
            <person name="Passarelli B."/>
            <person name="Koh W."/>
            <person name="Fan H.C."/>
            <person name="Wang J."/>
            <person name="Gui Y."/>
            <person name="Lee K.H."/>
            <person name="Betenbaugh M.J."/>
            <person name="Quake S.R."/>
            <person name="Famili I."/>
            <person name="Palsson B.O."/>
            <person name="Wang J."/>
        </authorList>
    </citation>
    <scope>NUCLEOTIDE SEQUENCE [LARGE SCALE GENOMIC DNA]</scope>
    <source>
        <strain evidence="2">CHO K1 cell line</strain>
    </source>
</reference>
<name>G3H7A6_CRIGR</name>
<sequence length="87" mass="9760">MVESLVDAFPFGPSAHLSTVLQQWRKERTENLLIIPPYQNRSANSIIKLKLWGLIRVCVSHEGAARGQVETDWQRRLSSGGDRLAGC</sequence>